<dbReference type="Gene3D" id="1.10.630.10">
    <property type="entry name" value="Cytochrome P450"/>
    <property type="match status" value="1"/>
</dbReference>
<dbReference type="InterPro" id="IPR050182">
    <property type="entry name" value="Cytochrome_P450_fam2"/>
</dbReference>
<proteinExistence type="inferred from homology"/>
<dbReference type="InterPro" id="IPR017972">
    <property type="entry name" value="Cyt_P450_CS"/>
</dbReference>
<name>A0A914PVD2_9BILA</name>
<comment type="similarity">
    <text evidence="2 8">Belongs to the cytochrome P450 family.</text>
</comment>
<dbReference type="PANTHER" id="PTHR24300">
    <property type="entry name" value="CYTOCHROME P450 508A4-RELATED"/>
    <property type="match status" value="1"/>
</dbReference>
<evidence type="ECO:0000256" key="5">
    <source>
        <dbReference type="ARBA" id="ARBA00023004"/>
    </source>
</evidence>
<dbReference type="Proteomes" id="UP000887578">
    <property type="component" value="Unplaced"/>
</dbReference>
<evidence type="ECO:0000256" key="2">
    <source>
        <dbReference type="ARBA" id="ARBA00010617"/>
    </source>
</evidence>
<sequence length="453" mass="52932">METQFQKWKKQYGDLHTIWFGDMPIVTLHDAPTILETFLKDGETYAGRPYFKWDDIIRNGRNGVIFTEGERWRENRRFALHVFRNFGLGKNLMQERVLVEVTSLITDIKDEILGGKNEVSVQNAIDLAVGSIINSLTLGYRYGKEKREEFEKVKKFAQYMIAQVGKPVYRVMDNGPEFYKNFPICNSYYKNFTTEVEKVKNYFLDHIKEHRKVIDFESEEEPTDFVEAFLRHQYKQKAEGITDNNFDDDQLYATILDLWIAGQETTSNTLAWMCVYLFQYPQVQQKLHHELDKVIGSDRIITLDDKNSLNYVNAVVAETQRFCNMIPINVFHRVTKDTKIHGYQIPTDTTITHQVSSVLMDERYFPEPEKFKPERFLDKNGKFFQPPELMPFGIGKRACLGEGLARLELYLFAANMANHFKLDYPSEMTDFGKRLIGGTIVPAPFLCKIQNRF</sequence>
<dbReference type="PROSITE" id="PS00086">
    <property type="entry name" value="CYTOCHROME_P450"/>
    <property type="match status" value="1"/>
</dbReference>
<dbReference type="WBParaSite" id="PDA_v2.g22706.t1">
    <property type="protein sequence ID" value="PDA_v2.g22706.t1"/>
    <property type="gene ID" value="PDA_v2.g22706"/>
</dbReference>
<dbReference type="GO" id="GO:0006805">
    <property type="term" value="P:xenobiotic metabolic process"/>
    <property type="evidence" value="ECO:0007669"/>
    <property type="project" value="TreeGrafter"/>
</dbReference>
<reference evidence="10" key="1">
    <citation type="submission" date="2022-11" db="UniProtKB">
        <authorList>
            <consortium name="WormBaseParasite"/>
        </authorList>
    </citation>
    <scope>IDENTIFICATION</scope>
</reference>
<evidence type="ECO:0000256" key="3">
    <source>
        <dbReference type="ARBA" id="ARBA00022723"/>
    </source>
</evidence>
<dbReference type="GO" id="GO:0006082">
    <property type="term" value="P:organic acid metabolic process"/>
    <property type="evidence" value="ECO:0007669"/>
    <property type="project" value="TreeGrafter"/>
</dbReference>
<keyword evidence="3 7" id="KW-0479">Metal-binding</keyword>
<evidence type="ECO:0000256" key="8">
    <source>
        <dbReference type="RuleBase" id="RU000461"/>
    </source>
</evidence>
<dbReference type="FunFam" id="1.10.630.10:FF:000036">
    <property type="entry name" value="CYtochrome P450 family"/>
    <property type="match status" value="1"/>
</dbReference>
<dbReference type="Pfam" id="PF00067">
    <property type="entry name" value="p450"/>
    <property type="match status" value="1"/>
</dbReference>
<protein>
    <submittedName>
        <fullName evidence="10">Cytochrome P450</fullName>
    </submittedName>
</protein>
<keyword evidence="7 8" id="KW-0349">Heme</keyword>
<evidence type="ECO:0000256" key="6">
    <source>
        <dbReference type="ARBA" id="ARBA00023033"/>
    </source>
</evidence>
<dbReference type="PRINTS" id="PR00385">
    <property type="entry name" value="P450"/>
</dbReference>
<dbReference type="AlphaFoldDB" id="A0A914PVD2"/>
<dbReference type="InterPro" id="IPR002401">
    <property type="entry name" value="Cyt_P450_E_grp-I"/>
</dbReference>
<evidence type="ECO:0000256" key="1">
    <source>
        <dbReference type="ARBA" id="ARBA00001971"/>
    </source>
</evidence>
<feature type="binding site" description="axial binding residue" evidence="7">
    <location>
        <position position="399"/>
    </location>
    <ligand>
        <name>heme</name>
        <dbReference type="ChEBI" id="CHEBI:30413"/>
    </ligand>
    <ligandPart>
        <name>Fe</name>
        <dbReference type="ChEBI" id="CHEBI:18248"/>
    </ligandPart>
</feature>
<dbReference type="GO" id="GO:0005506">
    <property type="term" value="F:iron ion binding"/>
    <property type="evidence" value="ECO:0007669"/>
    <property type="project" value="InterPro"/>
</dbReference>
<dbReference type="SUPFAM" id="SSF48264">
    <property type="entry name" value="Cytochrome P450"/>
    <property type="match status" value="1"/>
</dbReference>
<dbReference type="InterPro" id="IPR036396">
    <property type="entry name" value="Cyt_P450_sf"/>
</dbReference>
<keyword evidence="5 7" id="KW-0408">Iron</keyword>
<dbReference type="PANTHER" id="PTHR24300:SF369">
    <property type="entry name" value="CYTOCHROME P450 FAMILY"/>
    <property type="match status" value="1"/>
</dbReference>
<dbReference type="InterPro" id="IPR001128">
    <property type="entry name" value="Cyt_P450"/>
</dbReference>
<keyword evidence="4 8" id="KW-0560">Oxidoreductase</keyword>
<evidence type="ECO:0000256" key="7">
    <source>
        <dbReference type="PIRSR" id="PIRSR602401-1"/>
    </source>
</evidence>
<evidence type="ECO:0000256" key="4">
    <source>
        <dbReference type="ARBA" id="ARBA00023002"/>
    </source>
</evidence>
<evidence type="ECO:0000313" key="9">
    <source>
        <dbReference type="Proteomes" id="UP000887578"/>
    </source>
</evidence>
<dbReference type="CDD" id="cd20617">
    <property type="entry name" value="CYP1_2-like"/>
    <property type="match status" value="1"/>
</dbReference>
<evidence type="ECO:0000313" key="10">
    <source>
        <dbReference type="WBParaSite" id="PDA_v2.g22706.t1"/>
    </source>
</evidence>
<comment type="cofactor">
    <cofactor evidence="1 7">
        <name>heme</name>
        <dbReference type="ChEBI" id="CHEBI:30413"/>
    </cofactor>
</comment>
<keyword evidence="6 8" id="KW-0503">Monooxygenase</keyword>
<dbReference type="PRINTS" id="PR00463">
    <property type="entry name" value="EP450I"/>
</dbReference>
<dbReference type="GO" id="GO:0005737">
    <property type="term" value="C:cytoplasm"/>
    <property type="evidence" value="ECO:0007669"/>
    <property type="project" value="TreeGrafter"/>
</dbReference>
<dbReference type="GO" id="GO:0016712">
    <property type="term" value="F:oxidoreductase activity, acting on paired donors, with incorporation or reduction of molecular oxygen, reduced flavin or flavoprotein as one donor, and incorporation of one atom of oxygen"/>
    <property type="evidence" value="ECO:0007669"/>
    <property type="project" value="TreeGrafter"/>
</dbReference>
<keyword evidence="9" id="KW-1185">Reference proteome</keyword>
<organism evidence="9 10">
    <name type="scientific">Panagrolaimus davidi</name>
    <dbReference type="NCBI Taxonomy" id="227884"/>
    <lineage>
        <taxon>Eukaryota</taxon>
        <taxon>Metazoa</taxon>
        <taxon>Ecdysozoa</taxon>
        <taxon>Nematoda</taxon>
        <taxon>Chromadorea</taxon>
        <taxon>Rhabditida</taxon>
        <taxon>Tylenchina</taxon>
        <taxon>Panagrolaimomorpha</taxon>
        <taxon>Panagrolaimoidea</taxon>
        <taxon>Panagrolaimidae</taxon>
        <taxon>Panagrolaimus</taxon>
    </lineage>
</organism>
<accession>A0A914PVD2</accession>
<dbReference type="GO" id="GO:0020037">
    <property type="term" value="F:heme binding"/>
    <property type="evidence" value="ECO:0007669"/>
    <property type="project" value="InterPro"/>
</dbReference>